<comment type="similarity">
    <text evidence="2">Belongs to the AB hydrolase superfamily. Lipase family.</text>
</comment>
<feature type="region of interest" description="Disordered" evidence="9">
    <location>
        <begin position="466"/>
        <end position="489"/>
    </location>
</feature>
<evidence type="ECO:0000256" key="2">
    <source>
        <dbReference type="ARBA" id="ARBA00010701"/>
    </source>
</evidence>
<dbReference type="GO" id="GO:0016042">
    <property type="term" value="P:lipid catabolic process"/>
    <property type="evidence" value="ECO:0007669"/>
    <property type="project" value="UniProtKB-KW"/>
</dbReference>
<evidence type="ECO:0000256" key="8">
    <source>
        <dbReference type="ARBA" id="ARBA00023098"/>
    </source>
</evidence>
<keyword evidence="6" id="KW-0809">Transit peptide</keyword>
<evidence type="ECO:0000256" key="3">
    <source>
        <dbReference type="ARBA" id="ARBA00022528"/>
    </source>
</evidence>
<accession>B8LNC6</accession>
<sequence>MVGFPFPLDRKDLWTSQLKPSLCPSSGTTDGNSDGPAQVSQPQVANLWPDIQGINSWKGFLDPINPILKAEILRYGEFAQLCYDAFDDRHYSKYYGTCKHSKRSLFGKTGFGNSGYEITKYIYANTHVLGSFFGERSRDEGVWIGFIAVCTDPKEIKRLGRRDIVIAWRGTSTPQEWIEDLKDILVTATLSHAKSPGRPSSTTVPSSPDPNVRIEKGFMDCYTSMNEESEKCSRSARDIVVGEISRLLKQYEGESLSITLTGHSLGAALATLSAYDIKETVNTSMQSAIPVTVFAFASPRVGNPTFARRMEEIGVKVLRLVNKDDVVPKFPGFFMNENMGWLSRLLDWLPWTYSHVGIKVSLDIESSSFLKQTHSLSDFHSLEVYLHLLDGFVAEKKPFKPSGRDPSLVNKSCDLLVETLHIPPYWWQERNKGLVKGADGKWTCPARSPRSPDADCNPLEQLARKINSPARSSQDQPARKIIQSPSFRY</sequence>
<dbReference type="GO" id="GO:0009507">
    <property type="term" value="C:chloroplast"/>
    <property type="evidence" value="ECO:0007669"/>
    <property type="project" value="UniProtKB-SubCell"/>
</dbReference>
<dbReference type="InterPro" id="IPR002921">
    <property type="entry name" value="Fungal_lipase-type"/>
</dbReference>
<dbReference type="CDD" id="cd00519">
    <property type="entry name" value="Lipase_3"/>
    <property type="match status" value="1"/>
</dbReference>
<keyword evidence="3" id="KW-0150">Chloroplast</keyword>
<dbReference type="AlphaFoldDB" id="B8LNC6"/>
<name>B8LNC6_PICSI</name>
<dbReference type="EMBL" id="EF677324">
    <property type="protein sequence ID" value="ABR17156.1"/>
    <property type="molecule type" value="mRNA"/>
</dbReference>
<evidence type="ECO:0000256" key="4">
    <source>
        <dbReference type="ARBA" id="ARBA00022640"/>
    </source>
</evidence>
<dbReference type="Pfam" id="PF01764">
    <property type="entry name" value="Lipase_3"/>
    <property type="match status" value="1"/>
</dbReference>
<dbReference type="PANTHER" id="PTHR31403">
    <property type="entry name" value="PHOSPHOLIPASE A1-IBETA2, CHLOROPLASTIC"/>
    <property type="match status" value="1"/>
</dbReference>
<evidence type="ECO:0000313" key="11">
    <source>
        <dbReference type="EMBL" id="ABR17156.1"/>
    </source>
</evidence>
<keyword evidence="7" id="KW-0442">Lipid degradation</keyword>
<evidence type="ECO:0000256" key="7">
    <source>
        <dbReference type="ARBA" id="ARBA00022963"/>
    </source>
</evidence>
<dbReference type="InterPro" id="IPR029058">
    <property type="entry name" value="AB_hydrolase_fold"/>
</dbReference>
<feature type="domain" description="Fungal lipase-type" evidence="10">
    <location>
        <begin position="165"/>
        <end position="333"/>
    </location>
</feature>
<comment type="subcellular location">
    <subcellularLocation>
        <location evidence="1">Plastid</location>
        <location evidence="1">Chloroplast</location>
    </subcellularLocation>
</comment>
<evidence type="ECO:0000256" key="5">
    <source>
        <dbReference type="ARBA" id="ARBA00022801"/>
    </source>
</evidence>
<keyword evidence="4" id="KW-0934">Plastid</keyword>
<reference evidence="11" key="1">
    <citation type="submission" date="2007-06" db="EMBL/GenBank/DDBJ databases">
        <title>Full length cDNA sequences from Sitka Spruce (Picea sitchensis).</title>
        <authorList>
            <person name="Ralph S.G."/>
            <person name="Chun H.E."/>
            <person name="Liao N."/>
            <person name="Ali J."/>
            <person name="Reid K."/>
            <person name="Kolosova N."/>
            <person name="Cooper N."/>
            <person name="Cullis C."/>
            <person name="Jancsik S."/>
            <person name="Moore R."/>
            <person name="Mayo M."/>
            <person name="Wagner S."/>
            <person name="Holt R.A."/>
            <person name="Jones S.J.M."/>
            <person name="Marra M.A."/>
            <person name="Ritland C.E."/>
            <person name="Ritland K."/>
            <person name="Bohlmann J."/>
        </authorList>
    </citation>
    <scope>NUCLEOTIDE SEQUENCE</scope>
    <source>
        <tissue evidence="11">Green portion of the leader tissue</tissue>
    </source>
</reference>
<evidence type="ECO:0000256" key="6">
    <source>
        <dbReference type="ARBA" id="ARBA00022946"/>
    </source>
</evidence>
<dbReference type="SUPFAM" id="SSF53474">
    <property type="entry name" value="alpha/beta-Hydrolases"/>
    <property type="match status" value="1"/>
</dbReference>
<keyword evidence="5" id="KW-0378">Hydrolase</keyword>
<evidence type="ECO:0000259" key="10">
    <source>
        <dbReference type="Pfam" id="PF01764"/>
    </source>
</evidence>
<keyword evidence="8" id="KW-0443">Lipid metabolism</keyword>
<dbReference type="PANTHER" id="PTHR31403:SF7">
    <property type="entry name" value="PHOSPHOLIPASE A1-IGAMMA3, CHLOROPLASTIC"/>
    <property type="match status" value="1"/>
</dbReference>
<dbReference type="GO" id="GO:0008970">
    <property type="term" value="F:phospholipase A1 activity"/>
    <property type="evidence" value="ECO:0007669"/>
    <property type="project" value="UniProtKB-ARBA"/>
</dbReference>
<organism evidence="11">
    <name type="scientific">Picea sitchensis</name>
    <name type="common">Sitka spruce</name>
    <name type="synonym">Pinus sitchensis</name>
    <dbReference type="NCBI Taxonomy" id="3332"/>
    <lineage>
        <taxon>Eukaryota</taxon>
        <taxon>Viridiplantae</taxon>
        <taxon>Streptophyta</taxon>
        <taxon>Embryophyta</taxon>
        <taxon>Tracheophyta</taxon>
        <taxon>Spermatophyta</taxon>
        <taxon>Pinopsida</taxon>
        <taxon>Pinidae</taxon>
        <taxon>Conifers I</taxon>
        <taxon>Pinales</taxon>
        <taxon>Pinaceae</taxon>
        <taxon>Picea</taxon>
    </lineage>
</organism>
<evidence type="ECO:0000256" key="9">
    <source>
        <dbReference type="SAM" id="MobiDB-lite"/>
    </source>
</evidence>
<protein>
    <recommendedName>
        <fullName evidence="10">Fungal lipase-type domain-containing protein</fullName>
    </recommendedName>
</protein>
<dbReference type="Gene3D" id="3.40.50.1820">
    <property type="entry name" value="alpha/beta hydrolase"/>
    <property type="match status" value="1"/>
</dbReference>
<evidence type="ECO:0000256" key="1">
    <source>
        <dbReference type="ARBA" id="ARBA00004229"/>
    </source>
</evidence>
<proteinExistence type="evidence at transcript level"/>
<dbReference type="FunFam" id="3.40.50.1820:FF:000065">
    <property type="entry name" value="Phospholipase A1-II 3"/>
    <property type="match status" value="1"/>
</dbReference>